<keyword evidence="2" id="KW-1185">Reference proteome</keyword>
<gene>
    <name evidence="1" type="ORF">PFJ87_02g00430</name>
</gene>
<sequence length="501" mass="58174">MVEDEARGVLFILNESLVTGGCLSPEYKESLQKMISLTFEDPFLLRFLDNWKFIEKQFPYLMRDSEVRHEAFGLAIRILQDPTSSLPVLFTTRKGGFLLSEALYDSIDDPQDVISFCEEAAKKSSLLPGVLHDCGFFILLNSLVCEETVRFYSSIFACKIYEAKGSYRQVRSEGIMHEIKRKYFDPEIAFKDGAYISFKEPPSFHKVGHRVLKSIFDDVYNTTFFNLLDLGLDKSLNLMNYCEWDYSFLYGSSELRDLVSSGNYLAIRVYRKMLESLHGCARAMFYLQKVEDEDLMIHIAKLLECKDAHVVMECVLVLYNYYHLFEWNLDKKQFNENRIRKIFGLLEYSYSDCPCLQECICSQSDSSAGIPEEERATDCLKGCNTVKILCLLSHIYAIVDKRYFYKPSFLVLVKAWDDILGRHRCWNRAFTSIFFTDIISFLRTNPYNVARIIFPFKKPRKKARNAFSDKKDDKENSNCFSMLASEIDLSEIEGLDELNNV</sequence>
<proteinExistence type="predicted"/>
<evidence type="ECO:0000313" key="1">
    <source>
        <dbReference type="EMBL" id="WEL38007.1"/>
    </source>
</evidence>
<protein>
    <submittedName>
        <fullName evidence="1">Uncharacterized protein</fullName>
    </submittedName>
</protein>
<evidence type="ECO:0000313" key="2">
    <source>
        <dbReference type="Proteomes" id="UP001217963"/>
    </source>
</evidence>
<organism evidence="1 2">
    <name type="scientific">Encephalitozoon hellem</name>
    <name type="common">Microsporidian parasite</name>
    <dbReference type="NCBI Taxonomy" id="27973"/>
    <lineage>
        <taxon>Eukaryota</taxon>
        <taxon>Fungi</taxon>
        <taxon>Fungi incertae sedis</taxon>
        <taxon>Microsporidia</taxon>
        <taxon>Unikaryonidae</taxon>
        <taxon>Encephalitozoon</taxon>
    </lineage>
</organism>
<dbReference type="EMBL" id="CP119063">
    <property type="protein sequence ID" value="WEL38007.1"/>
    <property type="molecule type" value="Genomic_DNA"/>
</dbReference>
<reference evidence="1 2" key="1">
    <citation type="submission" date="2023-02" db="EMBL/GenBank/DDBJ databases">
        <title>Encephalitozoon hellem ATCC 50451 complete genome.</title>
        <authorList>
            <person name="Mascarenhas dos Santos A.C."/>
            <person name="Julian A.T."/>
            <person name="Pombert J.-F."/>
        </authorList>
    </citation>
    <scope>NUCLEOTIDE SEQUENCE [LARGE SCALE GENOMIC DNA]</scope>
    <source>
        <strain evidence="1 2">ATCC 50451</strain>
    </source>
</reference>
<accession>A0ABY8CM02</accession>
<name>A0ABY8CM02_ENCHE</name>
<dbReference type="Proteomes" id="UP001217963">
    <property type="component" value="Chromosome II"/>
</dbReference>